<dbReference type="Proteomes" id="UP001519924">
    <property type="component" value="Unassembled WGS sequence"/>
</dbReference>
<organism evidence="2 3">
    <name type="scientific">Caldovatus aquaticus</name>
    <dbReference type="NCBI Taxonomy" id="2865671"/>
    <lineage>
        <taxon>Bacteria</taxon>
        <taxon>Pseudomonadati</taxon>
        <taxon>Pseudomonadota</taxon>
        <taxon>Alphaproteobacteria</taxon>
        <taxon>Acetobacterales</taxon>
        <taxon>Roseomonadaceae</taxon>
        <taxon>Caldovatus</taxon>
    </lineage>
</organism>
<feature type="transmembrane region" description="Helical" evidence="1">
    <location>
        <begin position="62"/>
        <end position="83"/>
    </location>
</feature>
<evidence type="ECO:0000313" key="3">
    <source>
        <dbReference type="Proteomes" id="UP001519924"/>
    </source>
</evidence>
<dbReference type="InterPro" id="IPR009937">
    <property type="entry name" value="Phage_holin_3_6"/>
</dbReference>
<feature type="transmembrane region" description="Helical" evidence="1">
    <location>
        <begin position="25"/>
        <end position="50"/>
    </location>
</feature>
<keyword evidence="3" id="KW-1185">Reference proteome</keyword>
<proteinExistence type="predicted"/>
<dbReference type="EMBL" id="JAHZUY010000003">
    <property type="protein sequence ID" value="MBW8268389.1"/>
    <property type="molecule type" value="Genomic_DNA"/>
</dbReference>
<sequence length="145" mass="15570">MRILRLLRLAAEAERLRLRRMGRGYAIQAGLGAAAALFGLMLLAMVHLALWAALSTPERGPAWAAVIVAAGDLVLVALFGFLARRRPRDPIEAEALRVRQDALRQVTDAGARMIMIAPLLRSQSAKKGLIGAAVTAVVIGLLSRK</sequence>
<dbReference type="Pfam" id="PF07332">
    <property type="entry name" value="Phage_holin_3_6"/>
    <property type="match status" value="1"/>
</dbReference>
<comment type="caution">
    <text evidence="2">The sequence shown here is derived from an EMBL/GenBank/DDBJ whole genome shotgun (WGS) entry which is preliminary data.</text>
</comment>
<accession>A0ABS7EYG3</accession>
<keyword evidence="1" id="KW-0812">Transmembrane</keyword>
<dbReference type="RefSeq" id="WP_220115887.1">
    <property type="nucleotide sequence ID" value="NZ_JAHZUY010000003.1"/>
</dbReference>
<evidence type="ECO:0000313" key="2">
    <source>
        <dbReference type="EMBL" id="MBW8268389.1"/>
    </source>
</evidence>
<evidence type="ECO:0008006" key="4">
    <source>
        <dbReference type="Google" id="ProtNLM"/>
    </source>
</evidence>
<name>A0ABS7EYG3_9PROT</name>
<evidence type="ECO:0000256" key="1">
    <source>
        <dbReference type="SAM" id="Phobius"/>
    </source>
</evidence>
<gene>
    <name evidence="2" type="ORF">K1J50_02710</name>
</gene>
<keyword evidence="1" id="KW-0472">Membrane</keyword>
<reference evidence="2 3" key="1">
    <citation type="submission" date="2021-08" db="EMBL/GenBank/DDBJ databases">
        <title>Caldovatus sediminis gen. nov., sp. nov., a moderately thermophilic bacterium isolated from a hot spring.</title>
        <authorList>
            <person name="Hu C.-J."/>
            <person name="Li W.-J."/>
            <person name="Xian W.-D."/>
        </authorList>
    </citation>
    <scope>NUCLEOTIDE SEQUENCE [LARGE SCALE GENOMIC DNA]</scope>
    <source>
        <strain evidence="2 3">SYSU G05006</strain>
    </source>
</reference>
<protein>
    <recommendedName>
        <fullName evidence="4">Phage holin family protein</fullName>
    </recommendedName>
</protein>
<keyword evidence="1" id="KW-1133">Transmembrane helix</keyword>